<comment type="caution">
    <text evidence="1">The sequence shown here is derived from an EMBL/GenBank/DDBJ whole genome shotgun (WGS) entry which is preliminary data.</text>
</comment>
<dbReference type="AlphaFoldDB" id="A0AA38BWS9"/>
<reference evidence="1 2" key="1">
    <citation type="journal article" date="2021" name="Nat. Plants">
        <title>The Taxus genome provides insights into paclitaxel biosynthesis.</title>
        <authorList>
            <person name="Xiong X."/>
            <person name="Gou J."/>
            <person name="Liao Q."/>
            <person name="Li Y."/>
            <person name="Zhou Q."/>
            <person name="Bi G."/>
            <person name="Li C."/>
            <person name="Du R."/>
            <person name="Wang X."/>
            <person name="Sun T."/>
            <person name="Guo L."/>
            <person name="Liang H."/>
            <person name="Lu P."/>
            <person name="Wu Y."/>
            <person name="Zhang Z."/>
            <person name="Ro D.K."/>
            <person name="Shang Y."/>
            <person name="Huang S."/>
            <person name="Yan J."/>
        </authorList>
    </citation>
    <scope>NUCLEOTIDE SEQUENCE [LARGE SCALE GENOMIC DNA]</scope>
    <source>
        <strain evidence="1">Ta-2019</strain>
    </source>
</reference>
<protein>
    <submittedName>
        <fullName evidence="1">Uncharacterized protein</fullName>
    </submittedName>
</protein>
<gene>
    <name evidence="1" type="ORF">KI387_034612</name>
</gene>
<feature type="non-terminal residue" evidence="1">
    <location>
        <position position="1"/>
    </location>
</feature>
<evidence type="ECO:0000313" key="2">
    <source>
        <dbReference type="Proteomes" id="UP000824469"/>
    </source>
</evidence>
<evidence type="ECO:0000313" key="1">
    <source>
        <dbReference type="EMBL" id="KAH9290495.1"/>
    </source>
</evidence>
<name>A0AA38BWS9_TAXCH</name>
<dbReference type="OMA" id="VCPHENI"/>
<dbReference type="Proteomes" id="UP000824469">
    <property type="component" value="Unassembled WGS sequence"/>
</dbReference>
<organism evidence="1 2">
    <name type="scientific">Taxus chinensis</name>
    <name type="common">Chinese yew</name>
    <name type="synonym">Taxus wallichiana var. chinensis</name>
    <dbReference type="NCBI Taxonomy" id="29808"/>
    <lineage>
        <taxon>Eukaryota</taxon>
        <taxon>Viridiplantae</taxon>
        <taxon>Streptophyta</taxon>
        <taxon>Embryophyta</taxon>
        <taxon>Tracheophyta</taxon>
        <taxon>Spermatophyta</taxon>
        <taxon>Pinopsida</taxon>
        <taxon>Pinidae</taxon>
        <taxon>Conifers II</taxon>
        <taxon>Cupressales</taxon>
        <taxon>Taxaceae</taxon>
        <taxon>Taxus</taxon>
    </lineage>
</organism>
<accession>A0AA38BWS9</accession>
<keyword evidence="2" id="KW-1185">Reference proteome</keyword>
<dbReference type="EMBL" id="JAHRHJ020003813">
    <property type="protein sequence ID" value="KAH9290495.1"/>
    <property type="molecule type" value="Genomic_DNA"/>
</dbReference>
<sequence length="90" mass="10294">CEHVMSNTDTVTSSLMKLTELRDQIAAIGMKAEDEELVPAALNGFSAPWQHFLQGVCPHENIPTFERVWDVVIHEEMGRYCCSQRMRSRN</sequence>
<proteinExistence type="predicted"/>